<proteinExistence type="predicted"/>
<dbReference type="STRING" id="5098.A0A507QI19"/>
<accession>A0A507QI19</accession>
<dbReference type="InterPro" id="IPR041711">
    <property type="entry name" value="Met-tRNA-FMT_N"/>
</dbReference>
<dbReference type="FunFam" id="3.40.50.12230:FF:000004">
    <property type="entry name" value="Methionyl-tRNA formyltransferase family protein, putative"/>
    <property type="match status" value="1"/>
</dbReference>
<evidence type="ECO:0000313" key="3">
    <source>
        <dbReference type="EMBL" id="TQB68128.1"/>
    </source>
</evidence>
<evidence type="ECO:0000259" key="2">
    <source>
        <dbReference type="Pfam" id="PF00551"/>
    </source>
</evidence>
<dbReference type="OrthoDB" id="10268103at2759"/>
<keyword evidence="3" id="KW-0808">Transferase</keyword>
<dbReference type="PANTHER" id="PTHR11138:SF5">
    <property type="entry name" value="METHIONYL-TRNA FORMYLTRANSFERASE, MITOCHONDRIAL"/>
    <property type="match status" value="1"/>
</dbReference>
<comment type="caution">
    <text evidence="3">The sequence shown here is derived from an EMBL/GenBank/DDBJ whole genome shotgun (WGS) entry which is preliminary data.</text>
</comment>
<keyword evidence="4" id="KW-1185">Reference proteome</keyword>
<evidence type="ECO:0000256" key="1">
    <source>
        <dbReference type="ARBA" id="ARBA00012261"/>
    </source>
</evidence>
<dbReference type="GO" id="GO:0005739">
    <property type="term" value="C:mitochondrion"/>
    <property type="evidence" value="ECO:0007669"/>
    <property type="project" value="TreeGrafter"/>
</dbReference>
<protein>
    <recommendedName>
        <fullName evidence="1">methionyl-tRNA formyltransferase</fullName>
        <ecNumber evidence="1">2.1.2.9</ecNumber>
    </recommendedName>
</protein>
<organism evidence="3 4">
    <name type="scientific">Monascus purpureus</name>
    <name type="common">Red mold</name>
    <name type="synonym">Monascus anka</name>
    <dbReference type="NCBI Taxonomy" id="5098"/>
    <lineage>
        <taxon>Eukaryota</taxon>
        <taxon>Fungi</taxon>
        <taxon>Dikarya</taxon>
        <taxon>Ascomycota</taxon>
        <taxon>Pezizomycotina</taxon>
        <taxon>Eurotiomycetes</taxon>
        <taxon>Eurotiomycetidae</taxon>
        <taxon>Eurotiales</taxon>
        <taxon>Aspergillaceae</taxon>
        <taxon>Monascus</taxon>
    </lineage>
</organism>
<dbReference type="InterPro" id="IPR036477">
    <property type="entry name" value="Formyl_transf_N_sf"/>
</dbReference>
<feature type="domain" description="Formyl transferase N-terminal" evidence="2">
    <location>
        <begin position="40"/>
        <end position="197"/>
    </location>
</feature>
<dbReference type="PANTHER" id="PTHR11138">
    <property type="entry name" value="METHIONYL-TRNA FORMYLTRANSFERASE"/>
    <property type="match status" value="1"/>
</dbReference>
<reference evidence="3 4" key="1">
    <citation type="submission" date="2019-06" db="EMBL/GenBank/DDBJ databases">
        <title>Wine fermentation using esterase from Monascus purpureus.</title>
        <authorList>
            <person name="Geng C."/>
            <person name="Zhang Y."/>
        </authorList>
    </citation>
    <scope>NUCLEOTIDE SEQUENCE [LARGE SCALE GENOMIC DNA]</scope>
    <source>
        <strain evidence="3">HQ1</strain>
    </source>
</reference>
<dbReference type="EMBL" id="VIFY01000248">
    <property type="protein sequence ID" value="TQB68128.1"/>
    <property type="molecule type" value="Genomic_DNA"/>
</dbReference>
<dbReference type="EC" id="2.1.2.9" evidence="1"/>
<dbReference type="Proteomes" id="UP000319663">
    <property type="component" value="Unassembled WGS sequence"/>
</dbReference>
<dbReference type="Pfam" id="PF00551">
    <property type="entry name" value="Formyl_trans_N"/>
    <property type="match status" value="1"/>
</dbReference>
<evidence type="ECO:0000313" key="4">
    <source>
        <dbReference type="Proteomes" id="UP000319663"/>
    </source>
</evidence>
<sequence>MILQKISGVLCIFSRVQSLHGLSNRPACRFLATKTYDPLRILFCGSDGFSIASLKALHEEHLKSPDRIASIDVICRPGKRVGRGLKKIREVPIKSTALDLSLPIHEIDTFKGWTPPVLPEGPINLIIAVSFGLFVPPRILNGAKYGGLNVHPSLLPDFRGPAPLHHTLLAGRTRTGVTLQTLHDKHFDHGTILKQTPPPGFEIPNPESCTVSELLDLVSAKGARMLIDGIKSGVFVPPLEHAGWYRAEGEQDLIHAAKITTEDRHVDWENWTWAKINKRSRVLGPLWSTATTVPDVPGGETRSFQQKRVILASMERVELPQGYDPSSLTPGLPFVEGTSPFEKRQDGKGLYVFTRDGSLIRIKEMKVEGERVADGFRAALKARMVSDQTFYLGSSDYTFFYDRLR</sequence>
<dbReference type="SUPFAM" id="SSF53328">
    <property type="entry name" value="Formyltransferase"/>
    <property type="match status" value="1"/>
</dbReference>
<dbReference type="InterPro" id="IPR002376">
    <property type="entry name" value="Formyl_transf_N"/>
</dbReference>
<dbReference type="GO" id="GO:0004479">
    <property type="term" value="F:methionyl-tRNA formyltransferase activity"/>
    <property type="evidence" value="ECO:0007669"/>
    <property type="project" value="UniProtKB-EC"/>
</dbReference>
<gene>
    <name evidence="3" type="primary">FMT1</name>
    <name evidence="3" type="ORF">MPDQ_003928</name>
</gene>
<dbReference type="AlphaFoldDB" id="A0A507QI19"/>
<dbReference type="CDD" id="cd08646">
    <property type="entry name" value="FMT_core_Met-tRNA-FMT_N"/>
    <property type="match status" value="1"/>
</dbReference>
<dbReference type="Gene3D" id="3.40.50.12230">
    <property type="match status" value="1"/>
</dbReference>
<name>A0A507QI19_MONPU</name>